<keyword evidence="3" id="KW-0378">Hydrolase</keyword>
<protein>
    <submittedName>
        <fullName evidence="4">Restriction endonuclease EcoRV</fullName>
    </submittedName>
</protein>
<reference evidence="5" key="1">
    <citation type="journal article" date="2017" name="Genome Announc.">
        <title>Draft Genome Sequence of Terrimicrobium sacchariphilum NM-5T, a Facultative Anaerobic Soil Bacterium of the Class Spartobacteria.</title>
        <authorList>
            <person name="Qiu Y.L."/>
            <person name="Tourlousse D.M."/>
            <person name="Matsuura N."/>
            <person name="Ohashi A."/>
            <person name="Sekiguchi Y."/>
        </authorList>
    </citation>
    <scope>NUCLEOTIDE SEQUENCE [LARGE SCALE GENOMIC DNA]</scope>
    <source>
        <strain evidence="5">NM-5</strain>
    </source>
</reference>
<evidence type="ECO:0000313" key="5">
    <source>
        <dbReference type="Proteomes" id="UP000076023"/>
    </source>
</evidence>
<dbReference type="SUPFAM" id="SSF52980">
    <property type="entry name" value="Restriction endonuclease-like"/>
    <property type="match status" value="2"/>
</dbReference>
<keyword evidence="5" id="KW-1185">Reference proteome</keyword>
<accession>A0A146G3S4</accession>
<dbReference type="InterPro" id="IPR011335">
    <property type="entry name" value="Restrct_endonuc-II-like"/>
</dbReference>
<dbReference type="InterPro" id="IPR015314">
    <property type="entry name" value="Restrct_endonuc_II_EcoRV"/>
</dbReference>
<dbReference type="Gene3D" id="3.40.600.10">
    <property type="entry name" value="DNA mismatch repair MutH/Restriction endonuclease, type II"/>
    <property type="match status" value="2"/>
</dbReference>
<gene>
    <name evidence="4" type="ORF">TSACC_2864</name>
</gene>
<dbReference type="InterPro" id="IPR037057">
    <property type="entry name" value="DNA_rep_MutH/T2_RE_sf"/>
</dbReference>
<dbReference type="GO" id="GO:0004519">
    <property type="term" value="F:endonuclease activity"/>
    <property type="evidence" value="ECO:0007669"/>
    <property type="project" value="UniProtKB-KW"/>
</dbReference>
<sequence length="329" mass="37315">MSPEEKAREKAAFKAALKEFASDLQHYVSSEDGQWAVKGFIDVFRNIYTITADTKIVSKILEVHLFPKILAFAEEHNLKVVLAEKQNWYPDFSFVGAADPEIKFAVDLKTTYRDPDRPGYVNGFTLGSHGEYFTNRSSTKNIQFPYKDYFGHFCLGAIYTRTVEEDLTGMEVYSVKELGSDPAAAEVPQKPLGGVLEEDDHKRRTFELKLKKVNRLQSIASVVRDFEFFACEKWELASDRAGSGNTANIGGIQSIEDIKTGNGVFVNLGEEIFDEYWMNHGKLKILKEGKEKAITKLDEYLIHRNLDVSLINRENARRRGRKRGQGALP</sequence>
<keyword evidence="1" id="KW-0540">Nuclease</keyword>
<proteinExistence type="predicted"/>
<organism evidence="4 5">
    <name type="scientific">Terrimicrobium sacchariphilum</name>
    <dbReference type="NCBI Taxonomy" id="690879"/>
    <lineage>
        <taxon>Bacteria</taxon>
        <taxon>Pseudomonadati</taxon>
        <taxon>Verrucomicrobiota</taxon>
        <taxon>Terrimicrobiia</taxon>
        <taxon>Terrimicrobiales</taxon>
        <taxon>Terrimicrobiaceae</taxon>
        <taxon>Terrimicrobium</taxon>
    </lineage>
</organism>
<dbReference type="CDD" id="cd22323">
    <property type="entry name" value="EcoRV-like"/>
    <property type="match status" value="1"/>
</dbReference>
<dbReference type="Pfam" id="PF09233">
    <property type="entry name" value="Endonuc-EcoRV"/>
    <property type="match status" value="2"/>
</dbReference>
<name>A0A146G3S4_TERSA</name>
<dbReference type="Proteomes" id="UP000076023">
    <property type="component" value="Unassembled WGS sequence"/>
</dbReference>
<evidence type="ECO:0000313" key="4">
    <source>
        <dbReference type="EMBL" id="GAT32465.1"/>
    </source>
</evidence>
<evidence type="ECO:0000256" key="3">
    <source>
        <dbReference type="ARBA" id="ARBA00022801"/>
    </source>
</evidence>
<keyword evidence="2 4" id="KW-0255">Endonuclease</keyword>
<dbReference type="InParanoid" id="A0A146G3S4"/>
<dbReference type="EMBL" id="BDCO01000002">
    <property type="protein sequence ID" value="GAT32465.1"/>
    <property type="molecule type" value="Genomic_DNA"/>
</dbReference>
<dbReference type="GO" id="GO:0016787">
    <property type="term" value="F:hydrolase activity"/>
    <property type="evidence" value="ECO:0007669"/>
    <property type="project" value="UniProtKB-KW"/>
</dbReference>
<dbReference type="AlphaFoldDB" id="A0A146G3S4"/>
<evidence type="ECO:0000256" key="1">
    <source>
        <dbReference type="ARBA" id="ARBA00022722"/>
    </source>
</evidence>
<dbReference type="RefSeq" id="WP_075078297.1">
    <property type="nucleotide sequence ID" value="NZ_BDCO01000002.1"/>
</dbReference>
<dbReference type="OrthoDB" id="5917943at2"/>
<evidence type="ECO:0000256" key="2">
    <source>
        <dbReference type="ARBA" id="ARBA00022759"/>
    </source>
</evidence>
<dbReference type="GO" id="GO:0003677">
    <property type="term" value="F:DNA binding"/>
    <property type="evidence" value="ECO:0007669"/>
    <property type="project" value="InterPro"/>
</dbReference>
<dbReference type="STRING" id="690879.TSACC_2864"/>
<dbReference type="REBASE" id="209504">
    <property type="entry name" value="TsaNM5ORF2863P"/>
</dbReference>
<comment type="caution">
    <text evidence="4">The sequence shown here is derived from an EMBL/GenBank/DDBJ whole genome shotgun (WGS) entry which is preliminary data.</text>
</comment>